<organism evidence="1 2">
    <name type="scientific">Artomyces pyxidatus</name>
    <dbReference type="NCBI Taxonomy" id="48021"/>
    <lineage>
        <taxon>Eukaryota</taxon>
        <taxon>Fungi</taxon>
        <taxon>Dikarya</taxon>
        <taxon>Basidiomycota</taxon>
        <taxon>Agaricomycotina</taxon>
        <taxon>Agaricomycetes</taxon>
        <taxon>Russulales</taxon>
        <taxon>Auriscalpiaceae</taxon>
        <taxon>Artomyces</taxon>
    </lineage>
</organism>
<gene>
    <name evidence="1" type="ORF">BV25DRAFT_1824248</name>
</gene>
<protein>
    <submittedName>
        <fullName evidence="1">Uncharacterized protein</fullName>
    </submittedName>
</protein>
<name>A0ACB8T6R1_9AGAM</name>
<reference evidence="1" key="2">
    <citation type="journal article" date="2022" name="New Phytol.">
        <title>Evolutionary transition to the ectomycorrhizal habit in the genomes of a hyperdiverse lineage of mushroom-forming fungi.</title>
        <authorList>
            <person name="Looney B."/>
            <person name="Miyauchi S."/>
            <person name="Morin E."/>
            <person name="Drula E."/>
            <person name="Courty P.E."/>
            <person name="Kohler A."/>
            <person name="Kuo A."/>
            <person name="LaButti K."/>
            <person name="Pangilinan J."/>
            <person name="Lipzen A."/>
            <person name="Riley R."/>
            <person name="Andreopoulos W."/>
            <person name="He G."/>
            <person name="Johnson J."/>
            <person name="Nolan M."/>
            <person name="Tritt A."/>
            <person name="Barry K.W."/>
            <person name="Grigoriev I.V."/>
            <person name="Nagy L.G."/>
            <person name="Hibbett D."/>
            <person name="Henrissat B."/>
            <person name="Matheny P.B."/>
            <person name="Labbe J."/>
            <person name="Martin F.M."/>
        </authorList>
    </citation>
    <scope>NUCLEOTIDE SEQUENCE</scope>
    <source>
        <strain evidence="1">HHB10654</strain>
    </source>
</reference>
<evidence type="ECO:0000313" key="2">
    <source>
        <dbReference type="Proteomes" id="UP000814140"/>
    </source>
</evidence>
<dbReference type="Proteomes" id="UP000814140">
    <property type="component" value="Unassembled WGS sequence"/>
</dbReference>
<proteinExistence type="predicted"/>
<sequence>MSIRIPVRGGLLTRSCHVLGAISISSGGTCAAGIETAKGAAGVRCLSVASRCGSFEFICVRHLVRPPDATGREMNAARTSAESPNTSSDSSTEAAVRG</sequence>
<evidence type="ECO:0000313" key="1">
    <source>
        <dbReference type="EMBL" id="KAI0063681.1"/>
    </source>
</evidence>
<accession>A0ACB8T6R1</accession>
<keyword evidence="2" id="KW-1185">Reference proteome</keyword>
<dbReference type="EMBL" id="MU277202">
    <property type="protein sequence ID" value="KAI0063681.1"/>
    <property type="molecule type" value="Genomic_DNA"/>
</dbReference>
<comment type="caution">
    <text evidence="1">The sequence shown here is derived from an EMBL/GenBank/DDBJ whole genome shotgun (WGS) entry which is preliminary data.</text>
</comment>
<reference evidence="1" key="1">
    <citation type="submission" date="2021-03" db="EMBL/GenBank/DDBJ databases">
        <authorList>
            <consortium name="DOE Joint Genome Institute"/>
            <person name="Ahrendt S."/>
            <person name="Looney B.P."/>
            <person name="Miyauchi S."/>
            <person name="Morin E."/>
            <person name="Drula E."/>
            <person name="Courty P.E."/>
            <person name="Chicoki N."/>
            <person name="Fauchery L."/>
            <person name="Kohler A."/>
            <person name="Kuo A."/>
            <person name="Labutti K."/>
            <person name="Pangilinan J."/>
            <person name="Lipzen A."/>
            <person name="Riley R."/>
            <person name="Andreopoulos W."/>
            <person name="He G."/>
            <person name="Johnson J."/>
            <person name="Barry K.W."/>
            <person name="Grigoriev I.V."/>
            <person name="Nagy L."/>
            <person name="Hibbett D."/>
            <person name="Henrissat B."/>
            <person name="Matheny P.B."/>
            <person name="Labbe J."/>
            <person name="Martin F."/>
        </authorList>
    </citation>
    <scope>NUCLEOTIDE SEQUENCE</scope>
    <source>
        <strain evidence="1">HHB10654</strain>
    </source>
</reference>